<dbReference type="RefSeq" id="WP_194031207.1">
    <property type="nucleotide sequence ID" value="NZ_JADEWZ010000038.1"/>
</dbReference>
<keyword evidence="5" id="KW-1185">Reference proteome</keyword>
<feature type="coiled-coil region" evidence="1">
    <location>
        <begin position="98"/>
        <end position="198"/>
    </location>
</feature>
<dbReference type="Proteomes" id="UP000654482">
    <property type="component" value="Unassembled WGS sequence"/>
</dbReference>
<accession>A0A8J7DZC5</accession>
<feature type="region of interest" description="Disordered" evidence="2">
    <location>
        <begin position="1"/>
        <end position="34"/>
    </location>
</feature>
<organism evidence="4 5">
    <name type="scientific">Lusitaniella coriacea LEGE 07157</name>
    <dbReference type="NCBI Taxonomy" id="945747"/>
    <lineage>
        <taxon>Bacteria</taxon>
        <taxon>Bacillati</taxon>
        <taxon>Cyanobacteriota</taxon>
        <taxon>Cyanophyceae</taxon>
        <taxon>Spirulinales</taxon>
        <taxon>Lusitaniellaceae</taxon>
        <taxon>Lusitaniella</taxon>
    </lineage>
</organism>
<sequence length="212" mass="23554">MSVPSDNISGAIVPADSEISATPPAVENSPNESSQRLEELAREIIELKLDSLSEADERRRLVQALRRQVRWLLSILAVVLTVFGGTLAWLVVTQTLERAQLKQQLRAVTVTRQELEGLADELKAVRAELPDSLVRDLKDNQSLLKKLDAQFQTIEGNQKHLEELDVQFNDLEETVNTRQKALAVLANALQDLVNAEESQNPNSTTDTEPNSP</sequence>
<evidence type="ECO:0000313" key="5">
    <source>
        <dbReference type="Proteomes" id="UP000654482"/>
    </source>
</evidence>
<keyword evidence="3" id="KW-0472">Membrane</keyword>
<name>A0A8J7DZC5_9CYAN</name>
<evidence type="ECO:0000313" key="4">
    <source>
        <dbReference type="EMBL" id="MBE9118118.1"/>
    </source>
</evidence>
<evidence type="ECO:0000256" key="2">
    <source>
        <dbReference type="SAM" id="MobiDB-lite"/>
    </source>
</evidence>
<dbReference type="AlphaFoldDB" id="A0A8J7DZC5"/>
<reference evidence="4" key="1">
    <citation type="submission" date="2020-10" db="EMBL/GenBank/DDBJ databases">
        <authorList>
            <person name="Castelo-Branco R."/>
            <person name="Eusebio N."/>
            <person name="Adriana R."/>
            <person name="Vieira A."/>
            <person name="Brugerolle De Fraissinette N."/>
            <person name="Rezende De Castro R."/>
            <person name="Schneider M.P."/>
            <person name="Vasconcelos V."/>
            <person name="Leao P.N."/>
        </authorList>
    </citation>
    <scope>NUCLEOTIDE SEQUENCE</scope>
    <source>
        <strain evidence="4">LEGE 07157</strain>
    </source>
</reference>
<evidence type="ECO:0000256" key="1">
    <source>
        <dbReference type="SAM" id="Coils"/>
    </source>
</evidence>
<evidence type="ECO:0000256" key="3">
    <source>
        <dbReference type="SAM" id="Phobius"/>
    </source>
</evidence>
<keyword evidence="3" id="KW-1133">Transmembrane helix</keyword>
<keyword evidence="1" id="KW-0175">Coiled coil</keyword>
<gene>
    <name evidence="4" type="ORF">IQ249_19675</name>
</gene>
<protein>
    <submittedName>
        <fullName evidence="4">Uncharacterized protein</fullName>
    </submittedName>
</protein>
<keyword evidence="3" id="KW-0812">Transmembrane</keyword>
<feature type="transmembrane region" description="Helical" evidence="3">
    <location>
        <begin position="69"/>
        <end position="92"/>
    </location>
</feature>
<comment type="caution">
    <text evidence="4">The sequence shown here is derived from an EMBL/GenBank/DDBJ whole genome shotgun (WGS) entry which is preliminary data.</text>
</comment>
<dbReference type="EMBL" id="JADEWZ010000038">
    <property type="protein sequence ID" value="MBE9118118.1"/>
    <property type="molecule type" value="Genomic_DNA"/>
</dbReference>
<proteinExistence type="predicted"/>